<dbReference type="InterPro" id="IPR003137">
    <property type="entry name" value="PA_domain"/>
</dbReference>
<dbReference type="RefSeq" id="WP_190418762.1">
    <property type="nucleotide sequence ID" value="NZ_JAMPKK010000027.1"/>
</dbReference>
<comment type="caution">
    <text evidence="3">The sequence shown here is derived from an EMBL/GenBank/DDBJ whole genome shotgun (WGS) entry which is preliminary data.</text>
</comment>
<dbReference type="Gene3D" id="3.40.630.10">
    <property type="entry name" value="Zn peptidases"/>
    <property type="match status" value="1"/>
</dbReference>
<sequence length="396" mass="42169">MKIRIRFWWWVIIGTLLFSLLGVKAQPPSRVHADVMTLVGLGPRVAGTPTIQKARDYLLAEYRESGYVTEVGTFTYPKFLDNGSNLLVNNAQLDGRALAGSRAGKLQAPLIGVPGVGKPDEFAAVNVKNAIAIVRRGEIRFLDKARNAQNAGAVGLVIVNTSSGELAGTLGGEVNIPVFSLSGERGEPLLKKALASRLEATLNVNTQGGNVTGYNAIAHKPGVKSPRILIGGHYDSVLGSPGANDNASGTAVVLELARRLANTPLANQIWFVAFDGEEDGLHGSKAFVNSASPEFLKGLQAMLNFDMVGVNEKLLVGGTSELTALATKADPKISTFRDTGSSDHQSFTSAGVPAIFFYRGQDPNYHSPNDTQVDPKLLEATVEAANRIIQERLAQN</sequence>
<dbReference type="InterPro" id="IPR046450">
    <property type="entry name" value="PA_dom_sf"/>
</dbReference>
<dbReference type="SUPFAM" id="SSF53187">
    <property type="entry name" value="Zn-dependent exopeptidases"/>
    <property type="match status" value="1"/>
</dbReference>
<dbReference type="SUPFAM" id="SSF52025">
    <property type="entry name" value="PA domain"/>
    <property type="match status" value="1"/>
</dbReference>
<organism evidence="3 4">
    <name type="scientific">Funiculus sociatus GB2-A5</name>
    <dbReference type="NCBI Taxonomy" id="2933946"/>
    <lineage>
        <taxon>Bacteria</taxon>
        <taxon>Bacillati</taxon>
        <taxon>Cyanobacteriota</taxon>
        <taxon>Cyanophyceae</taxon>
        <taxon>Coleofasciculales</taxon>
        <taxon>Coleofasciculaceae</taxon>
        <taxon>Funiculus</taxon>
    </lineage>
</organism>
<reference evidence="3 4" key="1">
    <citation type="submission" date="2022-04" db="EMBL/GenBank/DDBJ databases">
        <title>Positive selection, recombination, and allopatry shape intraspecific diversity of widespread and dominant cyanobacteria.</title>
        <authorList>
            <person name="Wei J."/>
            <person name="Shu W."/>
            <person name="Hu C."/>
        </authorList>
    </citation>
    <scope>NUCLEOTIDE SEQUENCE [LARGE SCALE GENOMIC DNA]</scope>
    <source>
        <strain evidence="3 4">GB2-A5</strain>
    </source>
</reference>
<proteinExistence type="predicted"/>
<protein>
    <submittedName>
        <fullName evidence="3">M28 family metallopeptidase</fullName>
    </submittedName>
</protein>
<gene>
    <name evidence="3" type="ORF">NDI37_13665</name>
</gene>
<feature type="domain" description="PA" evidence="1">
    <location>
        <begin position="118"/>
        <end position="189"/>
    </location>
</feature>
<evidence type="ECO:0000313" key="4">
    <source>
        <dbReference type="Proteomes" id="UP001442494"/>
    </source>
</evidence>
<feature type="domain" description="Peptidase M28" evidence="2">
    <location>
        <begin position="218"/>
        <end position="379"/>
    </location>
</feature>
<evidence type="ECO:0000259" key="1">
    <source>
        <dbReference type="Pfam" id="PF02225"/>
    </source>
</evidence>
<dbReference type="PANTHER" id="PTHR12147:SF26">
    <property type="entry name" value="PEPTIDASE M28 DOMAIN-CONTAINING PROTEIN"/>
    <property type="match status" value="1"/>
</dbReference>
<keyword evidence="4" id="KW-1185">Reference proteome</keyword>
<accession>A0ABV0JPU8</accession>
<dbReference type="InterPro" id="IPR045175">
    <property type="entry name" value="M28_fam"/>
</dbReference>
<dbReference type="Pfam" id="PF02225">
    <property type="entry name" value="PA"/>
    <property type="match status" value="1"/>
</dbReference>
<dbReference type="Pfam" id="PF04389">
    <property type="entry name" value="Peptidase_M28"/>
    <property type="match status" value="1"/>
</dbReference>
<dbReference type="InterPro" id="IPR007484">
    <property type="entry name" value="Peptidase_M28"/>
</dbReference>
<name>A0ABV0JPU8_9CYAN</name>
<dbReference type="PANTHER" id="PTHR12147">
    <property type="entry name" value="METALLOPEPTIDASE M28 FAMILY MEMBER"/>
    <property type="match status" value="1"/>
</dbReference>
<dbReference type="Proteomes" id="UP001442494">
    <property type="component" value="Unassembled WGS sequence"/>
</dbReference>
<dbReference type="Gene3D" id="3.50.30.30">
    <property type="match status" value="1"/>
</dbReference>
<evidence type="ECO:0000313" key="3">
    <source>
        <dbReference type="EMBL" id="MEP0865514.1"/>
    </source>
</evidence>
<evidence type="ECO:0000259" key="2">
    <source>
        <dbReference type="Pfam" id="PF04389"/>
    </source>
</evidence>
<dbReference type="EMBL" id="JAMPKK010000027">
    <property type="protein sequence ID" value="MEP0865514.1"/>
    <property type="molecule type" value="Genomic_DNA"/>
</dbReference>